<dbReference type="KEGG" id="orm:HTY61_16355"/>
<accession>A0A6N1VG62</accession>
<evidence type="ECO:0000256" key="3">
    <source>
        <dbReference type="SAM" id="MobiDB-lite"/>
    </source>
</evidence>
<dbReference type="Pfam" id="PF00107">
    <property type="entry name" value="ADH_zinc_N"/>
    <property type="match status" value="1"/>
</dbReference>
<feature type="domain" description="Enoyl reductase (ER)" evidence="4">
    <location>
        <begin position="10"/>
        <end position="323"/>
    </location>
</feature>
<evidence type="ECO:0000256" key="1">
    <source>
        <dbReference type="ARBA" id="ARBA00022857"/>
    </source>
</evidence>
<dbReference type="InterPro" id="IPR036291">
    <property type="entry name" value="NAD(P)-bd_dom_sf"/>
</dbReference>
<dbReference type="AlphaFoldDB" id="A0A6N1VG62"/>
<keyword evidence="6" id="KW-1185">Reference proteome</keyword>
<evidence type="ECO:0000313" key="6">
    <source>
        <dbReference type="Proteomes" id="UP000509367"/>
    </source>
</evidence>
<dbReference type="CDD" id="cd08292">
    <property type="entry name" value="ETR_like_2"/>
    <property type="match status" value="1"/>
</dbReference>
<dbReference type="Gene3D" id="3.90.180.10">
    <property type="entry name" value="Medium-chain alcohol dehydrogenases, catalytic domain"/>
    <property type="match status" value="1"/>
</dbReference>
<dbReference type="Gene3D" id="3.40.50.720">
    <property type="entry name" value="NAD(P)-binding Rossmann-like Domain"/>
    <property type="match status" value="1"/>
</dbReference>
<dbReference type="InterPro" id="IPR011032">
    <property type="entry name" value="GroES-like_sf"/>
</dbReference>
<dbReference type="PANTHER" id="PTHR48106:SF2">
    <property type="entry name" value="ZN2+-BINDING DEHYDROGENASE"/>
    <property type="match status" value="1"/>
</dbReference>
<dbReference type="InterPro" id="IPR013154">
    <property type="entry name" value="ADH-like_N"/>
</dbReference>
<dbReference type="SUPFAM" id="SSF50129">
    <property type="entry name" value="GroES-like"/>
    <property type="match status" value="1"/>
</dbReference>
<dbReference type="SUPFAM" id="SSF51735">
    <property type="entry name" value="NAD(P)-binding Rossmann-fold domains"/>
    <property type="match status" value="1"/>
</dbReference>
<gene>
    <name evidence="5" type="ORF">HTY61_16355</name>
</gene>
<reference evidence="5 6" key="1">
    <citation type="submission" date="2020-06" db="EMBL/GenBank/DDBJ databases">
        <title>Oricola thermophila sp. nov. isolated from a tidal sediments.</title>
        <authorList>
            <person name="Kwon K.K."/>
            <person name="Yang S.-H."/>
            <person name="Park M.-J."/>
        </authorList>
    </citation>
    <scope>NUCLEOTIDE SEQUENCE [LARGE SCALE GENOMIC DNA]</scope>
    <source>
        <strain evidence="5 6">MEBiC13590</strain>
    </source>
</reference>
<dbReference type="InterPro" id="IPR013149">
    <property type="entry name" value="ADH-like_C"/>
</dbReference>
<dbReference type="Proteomes" id="UP000509367">
    <property type="component" value="Chromosome"/>
</dbReference>
<proteinExistence type="predicted"/>
<evidence type="ECO:0000256" key="2">
    <source>
        <dbReference type="ARBA" id="ARBA00023002"/>
    </source>
</evidence>
<dbReference type="Pfam" id="PF08240">
    <property type="entry name" value="ADH_N"/>
    <property type="match status" value="1"/>
</dbReference>
<keyword evidence="2" id="KW-0560">Oxidoreductase</keyword>
<evidence type="ECO:0000259" key="4">
    <source>
        <dbReference type="SMART" id="SM00829"/>
    </source>
</evidence>
<dbReference type="EMBL" id="CP054836">
    <property type="protein sequence ID" value="QKV19910.1"/>
    <property type="molecule type" value="Genomic_DNA"/>
</dbReference>
<protein>
    <submittedName>
        <fullName evidence="5">Zinc-binding dehydrogenase</fullName>
    </submittedName>
</protein>
<organism evidence="5 6">
    <name type="scientific">Oricola thermophila</name>
    <dbReference type="NCBI Taxonomy" id="2742145"/>
    <lineage>
        <taxon>Bacteria</taxon>
        <taxon>Pseudomonadati</taxon>
        <taxon>Pseudomonadota</taxon>
        <taxon>Alphaproteobacteria</taxon>
        <taxon>Hyphomicrobiales</taxon>
        <taxon>Ahrensiaceae</taxon>
        <taxon>Oricola</taxon>
    </lineage>
</organism>
<name>A0A6N1VG62_9HYPH</name>
<dbReference type="GO" id="GO:0070402">
    <property type="term" value="F:NADPH binding"/>
    <property type="evidence" value="ECO:0007669"/>
    <property type="project" value="TreeGrafter"/>
</dbReference>
<feature type="region of interest" description="Disordered" evidence="3">
    <location>
        <begin position="1"/>
        <end position="22"/>
    </location>
</feature>
<keyword evidence="1" id="KW-0521">NADP</keyword>
<evidence type="ECO:0000313" key="5">
    <source>
        <dbReference type="EMBL" id="QKV19910.1"/>
    </source>
</evidence>
<dbReference type="InterPro" id="IPR020843">
    <property type="entry name" value="ER"/>
</dbReference>
<dbReference type="PANTHER" id="PTHR48106">
    <property type="entry name" value="QUINONE OXIDOREDUCTASE PIG3-RELATED"/>
    <property type="match status" value="1"/>
</dbReference>
<dbReference type="RefSeq" id="WP_175277801.1">
    <property type="nucleotide sequence ID" value="NZ_CP054836.1"/>
</dbReference>
<sequence length="325" mass="33428">MRSIIHETFGDPATVLKPGESPDPVAGKGEVLVRTILSPIHNHDLWTVRGSYGYKPELPAIGGSEAVGIVESVGDGVDAGLVGKRVAAAGIRGSWAEKFTVPVGAAVPLPDAISDELGAQLIAMPFSAISLLEFLEVEKGDRVIQTAANGAVGKILAVLAKSRGIETLNLVRRDEAVGELEALGMENVISTASDGWKERAKAILGENGARAAVDSVGGAIASDLADLLGNDGLLVTFGTATGAPLELNSGTLIFKHLTVKGFWGARVSAEMAPQDRARLVGELVGLAASGKLDLATGGIYGFDDAAAAMKAAQTPGRKGKILLRP</sequence>
<dbReference type="SMART" id="SM00829">
    <property type="entry name" value="PKS_ER"/>
    <property type="match status" value="1"/>
</dbReference>
<dbReference type="GO" id="GO:0016651">
    <property type="term" value="F:oxidoreductase activity, acting on NAD(P)H"/>
    <property type="evidence" value="ECO:0007669"/>
    <property type="project" value="TreeGrafter"/>
</dbReference>